<feature type="compositionally biased region" description="Low complexity" evidence="1">
    <location>
        <begin position="23"/>
        <end position="41"/>
    </location>
</feature>
<reference evidence="3" key="2">
    <citation type="submission" date="2015-01" db="EMBL/GenBank/DDBJ databases">
        <title>Evolutionary Origins and Diversification of the Mycorrhizal Mutualists.</title>
        <authorList>
            <consortium name="DOE Joint Genome Institute"/>
            <consortium name="Mycorrhizal Genomics Consortium"/>
            <person name="Kohler A."/>
            <person name="Kuo A."/>
            <person name="Nagy L.G."/>
            <person name="Floudas D."/>
            <person name="Copeland A."/>
            <person name="Barry K.W."/>
            <person name="Cichocki N."/>
            <person name="Veneault-Fourrey C."/>
            <person name="LaButti K."/>
            <person name="Lindquist E.A."/>
            <person name="Lipzen A."/>
            <person name="Lundell T."/>
            <person name="Morin E."/>
            <person name="Murat C."/>
            <person name="Riley R."/>
            <person name="Ohm R."/>
            <person name="Sun H."/>
            <person name="Tunlid A."/>
            <person name="Henrissat B."/>
            <person name="Grigoriev I.V."/>
            <person name="Hibbett D.S."/>
            <person name="Martin F."/>
        </authorList>
    </citation>
    <scope>NUCLEOTIDE SEQUENCE [LARGE SCALE GENOMIC DNA]</scope>
    <source>
        <strain evidence="3">F 1598</strain>
    </source>
</reference>
<accession>A0A0C3EWK1</accession>
<dbReference type="HOGENOM" id="CLU_1129446_0_0_1"/>
<keyword evidence="3" id="KW-1185">Reference proteome</keyword>
<dbReference type="AlphaFoldDB" id="A0A0C3EWK1"/>
<dbReference type="Proteomes" id="UP000054166">
    <property type="component" value="Unassembled WGS sequence"/>
</dbReference>
<evidence type="ECO:0000256" key="1">
    <source>
        <dbReference type="SAM" id="MobiDB-lite"/>
    </source>
</evidence>
<feature type="region of interest" description="Disordered" evidence="1">
    <location>
        <begin position="1"/>
        <end position="88"/>
    </location>
</feature>
<name>A0A0C3EWK1_PILCF</name>
<evidence type="ECO:0000313" key="3">
    <source>
        <dbReference type="Proteomes" id="UP000054166"/>
    </source>
</evidence>
<dbReference type="InParanoid" id="A0A0C3EWK1"/>
<protein>
    <submittedName>
        <fullName evidence="2">Uncharacterized protein</fullName>
    </submittedName>
</protein>
<dbReference type="EMBL" id="KN833136">
    <property type="protein sequence ID" value="KIM72389.1"/>
    <property type="molecule type" value="Genomic_DNA"/>
</dbReference>
<organism evidence="2 3">
    <name type="scientific">Piloderma croceum (strain F 1598)</name>
    <dbReference type="NCBI Taxonomy" id="765440"/>
    <lineage>
        <taxon>Eukaryota</taxon>
        <taxon>Fungi</taxon>
        <taxon>Dikarya</taxon>
        <taxon>Basidiomycota</taxon>
        <taxon>Agaricomycotina</taxon>
        <taxon>Agaricomycetes</taxon>
        <taxon>Agaricomycetidae</taxon>
        <taxon>Atheliales</taxon>
        <taxon>Atheliaceae</taxon>
        <taxon>Piloderma</taxon>
    </lineage>
</organism>
<proteinExistence type="predicted"/>
<sequence>MPNPIPRPRQGRRKATQSRIARTSVEPPATTSTTTADPLTTNEPPLHLLTRQSPVLSSSSSSAPFHSVTNQTPFQGPDTFQVQQQNTHGMDTQASSFINNLNLPNDFNAGGGSGTIVGFTRDLDTNGTQFSNDPFATPDGFEFMNNPSHMFNAAYIANILKLLPSQDGMAGDGLDSTRTVPLALSAYNMQSEPGPANTTEPLFMPPSFDPTIEPLNLTQPSPSFIPQRSIMLHNLSSSETAALHDS</sequence>
<reference evidence="2 3" key="1">
    <citation type="submission" date="2014-04" db="EMBL/GenBank/DDBJ databases">
        <authorList>
            <consortium name="DOE Joint Genome Institute"/>
            <person name="Kuo A."/>
            <person name="Tarkka M."/>
            <person name="Buscot F."/>
            <person name="Kohler A."/>
            <person name="Nagy L.G."/>
            <person name="Floudas D."/>
            <person name="Copeland A."/>
            <person name="Barry K.W."/>
            <person name="Cichocki N."/>
            <person name="Veneault-Fourrey C."/>
            <person name="LaButti K."/>
            <person name="Lindquist E.A."/>
            <person name="Lipzen A."/>
            <person name="Lundell T."/>
            <person name="Morin E."/>
            <person name="Murat C."/>
            <person name="Sun H."/>
            <person name="Tunlid A."/>
            <person name="Henrissat B."/>
            <person name="Grigoriev I.V."/>
            <person name="Hibbett D.S."/>
            <person name="Martin F."/>
            <person name="Nordberg H.P."/>
            <person name="Cantor M.N."/>
            <person name="Hua S.X."/>
        </authorList>
    </citation>
    <scope>NUCLEOTIDE SEQUENCE [LARGE SCALE GENOMIC DNA]</scope>
    <source>
        <strain evidence="2 3">F 1598</strain>
    </source>
</reference>
<gene>
    <name evidence="2" type="ORF">PILCRDRAFT_16182</name>
</gene>
<feature type="compositionally biased region" description="Polar residues" evidence="1">
    <location>
        <begin position="63"/>
        <end position="88"/>
    </location>
</feature>
<evidence type="ECO:0000313" key="2">
    <source>
        <dbReference type="EMBL" id="KIM72389.1"/>
    </source>
</evidence>